<evidence type="ECO:0000256" key="2">
    <source>
        <dbReference type="ARBA" id="ARBA00022603"/>
    </source>
</evidence>
<dbReference type="InterPro" id="IPR013216">
    <property type="entry name" value="Methyltransf_11"/>
</dbReference>
<keyword evidence="3" id="KW-0808">Transferase</keyword>
<protein>
    <submittedName>
        <fullName evidence="5">Class I SAM-dependent methyltransferase</fullName>
    </submittedName>
</protein>
<gene>
    <name evidence="5" type="ORF">ICL07_17350</name>
</gene>
<evidence type="ECO:0000256" key="3">
    <source>
        <dbReference type="ARBA" id="ARBA00022679"/>
    </source>
</evidence>
<dbReference type="InterPro" id="IPR029063">
    <property type="entry name" value="SAM-dependent_MTases_sf"/>
</dbReference>
<accession>A0ABR7TRR1</accession>
<dbReference type="Pfam" id="PF08241">
    <property type="entry name" value="Methyltransf_11"/>
    <property type="match status" value="1"/>
</dbReference>
<dbReference type="CDD" id="cd02440">
    <property type="entry name" value="AdoMet_MTases"/>
    <property type="match status" value="1"/>
</dbReference>
<dbReference type="RefSeq" id="WP_188089290.1">
    <property type="nucleotide sequence ID" value="NZ_JACVFC010000002.1"/>
</dbReference>
<sequence>MENNTSRFSNRVEDYVKYRPHYPVEMITYLEQQSVLQPGMLLADIGSGTGISAELFLRKGYTVLGVEPNREMREKSEDLLQSYPHFNAIDGTAEHTTIEKHCIDVIIAGQAFHWFNQEAARTEFERILKPEGYVVLIWNERMMESPFEKAYEQLILRHGNQYKELNHRNIDIAVIEKFFHPAAVRLTEFTNKQVFDYNGLEGRLLSSSYMPPRDSAGYPALAADLQQLFDQFQQNGYITIHYTTRMYWGQFSPGNGNA</sequence>
<comment type="caution">
    <text evidence="5">The sequence shown here is derived from an EMBL/GenBank/DDBJ whole genome shotgun (WGS) entry which is preliminary data.</text>
</comment>
<reference evidence="5 6" key="1">
    <citation type="submission" date="2020-09" db="EMBL/GenBank/DDBJ databases">
        <title>Genome sequences of type strains of Chitinophaga qingshengii and Chitinophaga varians.</title>
        <authorList>
            <person name="Kittiwongwattana C."/>
        </authorList>
    </citation>
    <scope>NUCLEOTIDE SEQUENCE [LARGE SCALE GENOMIC DNA]</scope>
    <source>
        <strain evidence="5 6">JCM 30026</strain>
    </source>
</reference>
<keyword evidence="6" id="KW-1185">Reference proteome</keyword>
<evidence type="ECO:0000259" key="4">
    <source>
        <dbReference type="Pfam" id="PF08241"/>
    </source>
</evidence>
<dbReference type="Proteomes" id="UP000659124">
    <property type="component" value="Unassembled WGS sequence"/>
</dbReference>
<organism evidence="5 6">
    <name type="scientific">Chitinophaga qingshengii</name>
    <dbReference type="NCBI Taxonomy" id="1569794"/>
    <lineage>
        <taxon>Bacteria</taxon>
        <taxon>Pseudomonadati</taxon>
        <taxon>Bacteroidota</taxon>
        <taxon>Chitinophagia</taxon>
        <taxon>Chitinophagales</taxon>
        <taxon>Chitinophagaceae</taxon>
        <taxon>Chitinophaga</taxon>
    </lineage>
</organism>
<comment type="similarity">
    <text evidence="1">Belongs to the methyltransferase superfamily.</text>
</comment>
<proteinExistence type="inferred from homology"/>
<dbReference type="Gene3D" id="3.40.50.150">
    <property type="entry name" value="Vaccinia Virus protein VP39"/>
    <property type="match status" value="1"/>
</dbReference>
<dbReference type="GO" id="GO:0008168">
    <property type="term" value="F:methyltransferase activity"/>
    <property type="evidence" value="ECO:0007669"/>
    <property type="project" value="UniProtKB-KW"/>
</dbReference>
<evidence type="ECO:0000313" key="5">
    <source>
        <dbReference type="EMBL" id="MBC9932156.1"/>
    </source>
</evidence>
<dbReference type="PANTHER" id="PTHR44942:SF4">
    <property type="entry name" value="METHYLTRANSFERASE TYPE 11 DOMAIN-CONTAINING PROTEIN"/>
    <property type="match status" value="1"/>
</dbReference>
<keyword evidence="2 5" id="KW-0489">Methyltransferase</keyword>
<dbReference type="SUPFAM" id="SSF53335">
    <property type="entry name" value="S-adenosyl-L-methionine-dependent methyltransferases"/>
    <property type="match status" value="1"/>
</dbReference>
<feature type="domain" description="Methyltransferase type 11" evidence="4">
    <location>
        <begin position="44"/>
        <end position="136"/>
    </location>
</feature>
<name>A0ABR7TRR1_9BACT</name>
<dbReference type="PANTHER" id="PTHR44942">
    <property type="entry name" value="METHYLTRANSF_11 DOMAIN-CONTAINING PROTEIN"/>
    <property type="match status" value="1"/>
</dbReference>
<dbReference type="InterPro" id="IPR051052">
    <property type="entry name" value="Diverse_substrate_MTase"/>
</dbReference>
<evidence type="ECO:0000313" key="6">
    <source>
        <dbReference type="Proteomes" id="UP000659124"/>
    </source>
</evidence>
<dbReference type="EMBL" id="JACVFC010000002">
    <property type="protein sequence ID" value="MBC9932156.1"/>
    <property type="molecule type" value="Genomic_DNA"/>
</dbReference>
<evidence type="ECO:0000256" key="1">
    <source>
        <dbReference type="ARBA" id="ARBA00008361"/>
    </source>
</evidence>
<dbReference type="GO" id="GO:0032259">
    <property type="term" value="P:methylation"/>
    <property type="evidence" value="ECO:0007669"/>
    <property type="project" value="UniProtKB-KW"/>
</dbReference>